<proteinExistence type="predicted"/>
<evidence type="ECO:0000313" key="1">
    <source>
        <dbReference type="EMBL" id="GAI33627.1"/>
    </source>
</evidence>
<comment type="caution">
    <text evidence="1">The sequence shown here is derived from an EMBL/GenBank/DDBJ whole genome shotgun (WGS) entry which is preliminary data.</text>
</comment>
<dbReference type="AlphaFoldDB" id="X1MPQ6"/>
<gene>
    <name evidence="1" type="ORF">S06H3_49181</name>
</gene>
<reference evidence="1" key="1">
    <citation type="journal article" date="2014" name="Front. Microbiol.">
        <title>High frequency of phylogenetically diverse reductive dehalogenase-homologous genes in deep subseafloor sedimentary metagenomes.</title>
        <authorList>
            <person name="Kawai M."/>
            <person name="Futagami T."/>
            <person name="Toyoda A."/>
            <person name="Takaki Y."/>
            <person name="Nishi S."/>
            <person name="Hori S."/>
            <person name="Arai W."/>
            <person name="Tsubouchi T."/>
            <person name="Morono Y."/>
            <person name="Uchiyama I."/>
            <person name="Ito T."/>
            <person name="Fujiyama A."/>
            <person name="Inagaki F."/>
            <person name="Takami H."/>
        </authorList>
    </citation>
    <scope>NUCLEOTIDE SEQUENCE</scope>
    <source>
        <strain evidence="1">Expedition CK06-06</strain>
    </source>
</reference>
<dbReference type="SUPFAM" id="SSF46785">
    <property type="entry name" value="Winged helix' DNA-binding domain"/>
    <property type="match status" value="1"/>
</dbReference>
<accession>X1MPQ6</accession>
<name>X1MPQ6_9ZZZZ</name>
<evidence type="ECO:0008006" key="2">
    <source>
        <dbReference type="Google" id="ProtNLM"/>
    </source>
</evidence>
<feature type="non-terminal residue" evidence="1">
    <location>
        <position position="70"/>
    </location>
</feature>
<sequence>MRLRKNMRKLEILLLLGTRSATDVANRLGWEEEEANKLLQELVKEGEVEKHYMPPWSKRAGEARYLCKEK</sequence>
<dbReference type="InterPro" id="IPR036390">
    <property type="entry name" value="WH_DNA-bd_sf"/>
</dbReference>
<protein>
    <recommendedName>
        <fullName evidence="2">Transcription regulator TrmB N-terminal domain-containing protein</fullName>
    </recommendedName>
</protein>
<dbReference type="EMBL" id="BARV01031039">
    <property type="protein sequence ID" value="GAI33627.1"/>
    <property type="molecule type" value="Genomic_DNA"/>
</dbReference>
<organism evidence="1">
    <name type="scientific">marine sediment metagenome</name>
    <dbReference type="NCBI Taxonomy" id="412755"/>
    <lineage>
        <taxon>unclassified sequences</taxon>
        <taxon>metagenomes</taxon>
        <taxon>ecological metagenomes</taxon>
    </lineage>
</organism>